<dbReference type="PANTHER" id="PTHR43798">
    <property type="entry name" value="MONOACYLGLYCEROL LIPASE"/>
    <property type="match status" value="1"/>
</dbReference>
<dbReference type="SUPFAM" id="SSF53474">
    <property type="entry name" value="alpha/beta-Hydrolases"/>
    <property type="match status" value="1"/>
</dbReference>
<organism evidence="2 3">
    <name type="scientific">Steccherinum ochraceum</name>
    <dbReference type="NCBI Taxonomy" id="92696"/>
    <lineage>
        <taxon>Eukaryota</taxon>
        <taxon>Fungi</taxon>
        <taxon>Dikarya</taxon>
        <taxon>Basidiomycota</taxon>
        <taxon>Agaricomycotina</taxon>
        <taxon>Agaricomycetes</taxon>
        <taxon>Polyporales</taxon>
        <taxon>Steccherinaceae</taxon>
        <taxon>Steccherinum</taxon>
    </lineage>
</organism>
<sequence length="286" mass="31233">MSAQEGRLVTSEDGTTIWAGDAGNKNGIPVVFIHGLSCTSTVFDLQFSDPKLLENLYLIRYELRGHGRSGYPATPEAYSGQRYAEDFMAVCKSFGLVKPFVCGWSLGALTPVDVAETFGPDQIAGVIYPGGPALTLELHAKYIHPTLQTLFGTAMSSDGNVLPEAANKFVDSVLYDPSIVPYGPRLQALAGFLIQPPSIRLLTVSRKVESGRWLKEFTSKPHLLVQGREDQHSVTEKLIPVAKETIPGIEIHVLEKVGHAVPIEGAAKLNELLLEFVQRHKKAWKA</sequence>
<feature type="domain" description="AB hydrolase-1" evidence="1">
    <location>
        <begin position="30"/>
        <end position="265"/>
    </location>
</feature>
<evidence type="ECO:0000313" key="2">
    <source>
        <dbReference type="EMBL" id="TCD60701.1"/>
    </source>
</evidence>
<protein>
    <recommendedName>
        <fullName evidence="1">AB hydrolase-1 domain-containing protein</fullName>
    </recommendedName>
</protein>
<dbReference type="Proteomes" id="UP000292702">
    <property type="component" value="Unassembled WGS sequence"/>
</dbReference>
<evidence type="ECO:0000259" key="1">
    <source>
        <dbReference type="Pfam" id="PF12697"/>
    </source>
</evidence>
<dbReference type="InterPro" id="IPR050266">
    <property type="entry name" value="AB_hydrolase_sf"/>
</dbReference>
<dbReference type="AlphaFoldDB" id="A0A4R0R1E7"/>
<dbReference type="EMBL" id="RWJN01000557">
    <property type="protein sequence ID" value="TCD60701.1"/>
    <property type="molecule type" value="Genomic_DNA"/>
</dbReference>
<comment type="caution">
    <text evidence="2">The sequence shown here is derived from an EMBL/GenBank/DDBJ whole genome shotgun (WGS) entry which is preliminary data.</text>
</comment>
<name>A0A4R0R1E7_9APHY</name>
<dbReference type="STRING" id="92696.A0A4R0R1E7"/>
<proteinExistence type="predicted"/>
<dbReference type="InterPro" id="IPR029058">
    <property type="entry name" value="AB_hydrolase_fold"/>
</dbReference>
<dbReference type="InterPro" id="IPR000073">
    <property type="entry name" value="AB_hydrolase_1"/>
</dbReference>
<gene>
    <name evidence="2" type="ORF">EIP91_009654</name>
</gene>
<dbReference type="Pfam" id="PF12697">
    <property type="entry name" value="Abhydrolase_6"/>
    <property type="match status" value="1"/>
</dbReference>
<evidence type="ECO:0000313" key="3">
    <source>
        <dbReference type="Proteomes" id="UP000292702"/>
    </source>
</evidence>
<dbReference type="PANTHER" id="PTHR43798:SF33">
    <property type="entry name" value="HYDROLASE, PUTATIVE (AFU_ORTHOLOGUE AFUA_2G14860)-RELATED"/>
    <property type="match status" value="1"/>
</dbReference>
<reference evidence="2 3" key="1">
    <citation type="submission" date="2018-11" db="EMBL/GenBank/DDBJ databases">
        <title>Genome assembly of Steccherinum ochraceum LE-BIN_3174, the white-rot fungus of the Steccherinaceae family (The Residual Polyporoid clade, Polyporales, Basidiomycota).</title>
        <authorList>
            <person name="Fedorova T.V."/>
            <person name="Glazunova O.A."/>
            <person name="Landesman E.O."/>
            <person name="Moiseenko K.V."/>
            <person name="Psurtseva N.V."/>
            <person name="Savinova O.S."/>
            <person name="Shakhova N.V."/>
            <person name="Tyazhelova T.V."/>
            <person name="Vasina D.V."/>
        </authorList>
    </citation>
    <scope>NUCLEOTIDE SEQUENCE [LARGE SCALE GENOMIC DNA]</scope>
    <source>
        <strain evidence="2 3">LE-BIN_3174</strain>
    </source>
</reference>
<keyword evidence="3" id="KW-1185">Reference proteome</keyword>
<dbReference type="OrthoDB" id="408373at2759"/>
<dbReference type="GO" id="GO:0016020">
    <property type="term" value="C:membrane"/>
    <property type="evidence" value="ECO:0007669"/>
    <property type="project" value="TreeGrafter"/>
</dbReference>
<accession>A0A4R0R1E7</accession>
<dbReference type="Gene3D" id="3.40.50.1820">
    <property type="entry name" value="alpha/beta hydrolase"/>
    <property type="match status" value="1"/>
</dbReference>